<evidence type="ECO:0000313" key="2">
    <source>
        <dbReference type="Proteomes" id="UP000620327"/>
    </source>
</evidence>
<dbReference type="InterPro" id="IPR020378">
    <property type="entry name" value="DUF4186"/>
</dbReference>
<gene>
    <name evidence="1" type="ORF">H8Z83_17465</name>
</gene>
<organism evidence="1 2">
    <name type="scientific">Dysosmobacter segnis</name>
    <dbReference type="NCBI Taxonomy" id="2763042"/>
    <lineage>
        <taxon>Bacteria</taxon>
        <taxon>Bacillati</taxon>
        <taxon>Bacillota</taxon>
        <taxon>Clostridia</taxon>
        <taxon>Eubacteriales</taxon>
        <taxon>Oscillospiraceae</taxon>
        <taxon>Dysosmobacter</taxon>
    </lineage>
</organism>
<comment type="caution">
    <text evidence="1">The sequence shown here is derived from an EMBL/GenBank/DDBJ whole genome shotgun (WGS) entry which is preliminary data.</text>
</comment>
<dbReference type="EMBL" id="JACOQI010000030">
    <property type="protein sequence ID" value="MBC5772079.1"/>
    <property type="molecule type" value="Genomic_DNA"/>
</dbReference>
<sequence length="121" mass="13950">MATVEQALARLQRSAFRAKFHLSEQDRQYIADKGMETIQRHAADFVRTRLAPASIPNDGKQTPMRGHPVFIAQHACACCCRGCLHKWYHVPMGRELTENEQERIVKLLMAWIARQLDCDMK</sequence>
<dbReference type="Proteomes" id="UP000620327">
    <property type="component" value="Unassembled WGS sequence"/>
</dbReference>
<reference evidence="1" key="1">
    <citation type="submission" date="2020-08" db="EMBL/GenBank/DDBJ databases">
        <title>Genome public.</title>
        <authorList>
            <person name="Liu C."/>
            <person name="Sun Q."/>
        </authorList>
    </citation>
    <scope>NUCLEOTIDE SEQUENCE</scope>
    <source>
        <strain evidence="1">BX15</strain>
    </source>
</reference>
<protein>
    <submittedName>
        <fullName evidence="1">DUF4186 domain-containing protein</fullName>
    </submittedName>
</protein>
<dbReference type="AlphaFoldDB" id="A0A923MMT1"/>
<evidence type="ECO:0000313" key="1">
    <source>
        <dbReference type="EMBL" id="MBC5772079.1"/>
    </source>
</evidence>
<accession>A0A923MMT1</accession>
<proteinExistence type="predicted"/>
<name>A0A923MMT1_9FIRM</name>
<keyword evidence="2" id="KW-1185">Reference proteome</keyword>
<dbReference type="Pfam" id="PF13811">
    <property type="entry name" value="DUF4186"/>
    <property type="match status" value="1"/>
</dbReference>
<dbReference type="RefSeq" id="WP_187016226.1">
    <property type="nucleotide sequence ID" value="NZ_JACOQI010000030.1"/>
</dbReference>